<reference evidence="13 14" key="1">
    <citation type="submission" date="2020-03" db="EMBL/GenBank/DDBJ databases">
        <title>Leucobacter sp. nov., isolated from beetles.</title>
        <authorList>
            <person name="Hyun D.-W."/>
            <person name="Bae J.-W."/>
        </authorList>
    </citation>
    <scope>NUCLEOTIDE SEQUENCE [LARGE SCALE GENOMIC DNA]</scope>
    <source>
        <strain evidence="13 14">HDW9B</strain>
    </source>
</reference>
<evidence type="ECO:0000256" key="5">
    <source>
        <dbReference type="ARBA" id="ARBA00022723"/>
    </source>
</evidence>
<feature type="binding site" evidence="10">
    <location>
        <position position="86"/>
    </location>
    <ligand>
        <name>Mg(2+)</name>
        <dbReference type="ChEBI" id="CHEBI:18420"/>
    </ligand>
</feature>
<feature type="active site" evidence="10 11">
    <location>
        <position position="66"/>
    </location>
</feature>
<keyword evidence="4 10" id="KW-0963">Cytoplasm</keyword>
<dbReference type="AlphaFoldDB" id="A0A6G8FJQ5"/>
<feature type="binding site" evidence="10">
    <location>
        <position position="115"/>
    </location>
    <ligand>
        <name>Mn(2+)</name>
        <dbReference type="ChEBI" id="CHEBI:29035"/>
    </ligand>
</feature>
<dbReference type="PANTHER" id="PTHR10885:SF0">
    <property type="entry name" value="ISOPENTENYL-DIPHOSPHATE DELTA-ISOMERASE"/>
    <property type="match status" value="1"/>
</dbReference>
<keyword evidence="14" id="KW-1185">Reference proteome</keyword>
<evidence type="ECO:0000256" key="8">
    <source>
        <dbReference type="ARBA" id="ARBA00023229"/>
    </source>
</evidence>
<dbReference type="KEGG" id="lins:G7067_09105"/>
<keyword evidence="9 10" id="KW-0413">Isomerase</keyword>
<dbReference type="InterPro" id="IPR011876">
    <property type="entry name" value="IsopentenylPP_isomerase_typ1"/>
</dbReference>
<evidence type="ECO:0000256" key="6">
    <source>
        <dbReference type="ARBA" id="ARBA00022842"/>
    </source>
</evidence>
<evidence type="ECO:0000256" key="10">
    <source>
        <dbReference type="HAMAP-Rule" id="MF_00202"/>
    </source>
</evidence>
<dbReference type="NCBIfam" id="TIGR02150">
    <property type="entry name" value="IPP_isom_1"/>
    <property type="match status" value="1"/>
</dbReference>
<evidence type="ECO:0000259" key="12">
    <source>
        <dbReference type="PROSITE" id="PS51462"/>
    </source>
</evidence>
<evidence type="ECO:0000256" key="7">
    <source>
        <dbReference type="ARBA" id="ARBA00023211"/>
    </source>
</evidence>
<comment type="catalytic activity">
    <reaction evidence="10">
        <text>isopentenyl diphosphate = dimethylallyl diphosphate</text>
        <dbReference type="Rhea" id="RHEA:23284"/>
        <dbReference type="ChEBI" id="CHEBI:57623"/>
        <dbReference type="ChEBI" id="CHEBI:128769"/>
        <dbReference type="EC" id="5.3.3.2"/>
    </reaction>
</comment>
<evidence type="ECO:0000256" key="9">
    <source>
        <dbReference type="ARBA" id="ARBA00023235"/>
    </source>
</evidence>
<dbReference type="CDD" id="cd02885">
    <property type="entry name" value="NUDIX_IPP_Isomerase"/>
    <property type="match status" value="1"/>
</dbReference>
<evidence type="ECO:0000256" key="3">
    <source>
        <dbReference type="ARBA" id="ARBA00012057"/>
    </source>
</evidence>
<evidence type="ECO:0000313" key="13">
    <source>
        <dbReference type="EMBL" id="QIM16533.1"/>
    </source>
</evidence>
<dbReference type="GO" id="GO:0046872">
    <property type="term" value="F:metal ion binding"/>
    <property type="evidence" value="ECO:0007669"/>
    <property type="project" value="UniProtKB-KW"/>
</dbReference>
<dbReference type="GO" id="GO:0005737">
    <property type="term" value="C:cytoplasm"/>
    <property type="evidence" value="ECO:0007669"/>
    <property type="project" value="UniProtKB-SubCell"/>
</dbReference>
<dbReference type="Gene3D" id="3.90.79.10">
    <property type="entry name" value="Nucleoside Triphosphate Pyrophosphohydrolase"/>
    <property type="match status" value="1"/>
</dbReference>
<keyword evidence="5 10" id="KW-0479">Metal-binding</keyword>
<gene>
    <name evidence="10 13" type="primary">idi</name>
    <name evidence="13" type="ORF">G7067_09105</name>
</gene>
<feature type="binding site" evidence="10">
    <location>
        <position position="24"/>
    </location>
    <ligand>
        <name>Mn(2+)</name>
        <dbReference type="ChEBI" id="CHEBI:29035"/>
    </ligand>
</feature>
<dbReference type="Pfam" id="PF00293">
    <property type="entry name" value="NUDIX"/>
    <property type="match status" value="1"/>
</dbReference>
<keyword evidence="6 10" id="KW-0460">Magnesium</keyword>
<organism evidence="13 14">
    <name type="scientific">Leucobacter insecticola</name>
    <dbReference type="NCBI Taxonomy" id="2714934"/>
    <lineage>
        <taxon>Bacteria</taxon>
        <taxon>Bacillati</taxon>
        <taxon>Actinomycetota</taxon>
        <taxon>Actinomycetes</taxon>
        <taxon>Micrococcales</taxon>
        <taxon>Microbacteriaceae</taxon>
        <taxon>Leucobacter</taxon>
    </lineage>
</organism>
<dbReference type="SUPFAM" id="SSF55811">
    <property type="entry name" value="Nudix"/>
    <property type="match status" value="1"/>
</dbReference>
<dbReference type="InterPro" id="IPR015797">
    <property type="entry name" value="NUDIX_hydrolase-like_dom_sf"/>
</dbReference>
<dbReference type="InterPro" id="IPR056375">
    <property type="entry name" value="Idi_bact"/>
</dbReference>
<proteinExistence type="inferred from homology"/>
<sequence length="180" mass="19760">MPELVVLLGDDGNVIGECEKSLVHGTNTPLHRAFSCYLFNDRGEVLVTRRALSKLTWPGVWTNSFCGHPAPGETFEEAISRRAAQELGAIVTDITVAIPGFRYRAVDASGVVENEICPVYTARLEGALDPAPSEVAEWSWVSQESLISSRAHTPFVFSPWMNEQLSQLIESGRISSENRA</sequence>
<comment type="cofactor">
    <cofactor evidence="10">
        <name>Mn(2+)</name>
        <dbReference type="ChEBI" id="CHEBI:29035"/>
    </cofactor>
    <text evidence="10">Binds 1 Mn(2+) ion per subunit.</text>
</comment>
<keyword evidence="7 10" id="KW-0464">Manganese</keyword>
<feature type="domain" description="Nudix hydrolase" evidence="12">
    <location>
        <begin position="29"/>
        <end position="163"/>
    </location>
</feature>
<name>A0A6G8FJQ5_9MICO</name>
<dbReference type="NCBIfam" id="NF002995">
    <property type="entry name" value="PRK03759.1"/>
    <property type="match status" value="1"/>
</dbReference>
<dbReference type="HAMAP" id="MF_00202">
    <property type="entry name" value="Idi"/>
    <property type="match status" value="1"/>
</dbReference>
<comment type="pathway">
    <text evidence="1 10">Isoprenoid biosynthesis; dimethylallyl diphosphate biosynthesis; dimethylallyl diphosphate from isopentenyl diphosphate: step 1/1.</text>
</comment>
<feature type="binding site" evidence="10">
    <location>
        <position position="31"/>
    </location>
    <ligand>
        <name>Mn(2+)</name>
        <dbReference type="ChEBI" id="CHEBI:29035"/>
    </ligand>
</feature>
<keyword evidence="8 10" id="KW-0414">Isoprene biosynthesis</keyword>
<protein>
    <recommendedName>
        <fullName evidence="3 10">Isopentenyl-diphosphate Delta-isomerase</fullName>
        <shortName evidence="10">IPP isomerase</shortName>
        <ecNumber evidence="3 10">5.3.3.2</ecNumber>
    </recommendedName>
    <alternativeName>
        <fullName evidence="10">IPP:DMAPP isomerase</fullName>
    </alternativeName>
    <alternativeName>
        <fullName evidence="10">Isopentenyl pyrophosphate isomerase</fullName>
    </alternativeName>
</protein>
<dbReference type="InterPro" id="IPR000086">
    <property type="entry name" value="NUDIX_hydrolase_dom"/>
</dbReference>
<dbReference type="UniPathway" id="UPA00059">
    <property type="reaction ID" value="UER00104"/>
</dbReference>
<comment type="function">
    <text evidence="10">Catalyzes the 1,3-allylic rearrangement of the homoallylic substrate isopentenyl (IPP) to its highly electrophilic allylic isomer, dimethylallyl diphosphate (DMAPP).</text>
</comment>
<evidence type="ECO:0000313" key="14">
    <source>
        <dbReference type="Proteomes" id="UP000501387"/>
    </source>
</evidence>
<comment type="subcellular location">
    <subcellularLocation>
        <location evidence="10">Cytoplasm</location>
    </subcellularLocation>
</comment>
<dbReference type="GO" id="GO:0008299">
    <property type="term" value="P:isoprenoid biosynthetic process"/>
    <property type="evidence" value="ECO:0007669"/>
    <property type="project" value="UniProtKB-UniRule"/>
</dbReference>
<dbReference type="GO" id="GO:0050992">
    <property type="term" value="P:dimethylallyl diphosphate biosynthetic process"/>
    <property type="evidence" value="ECO:0007669"/>
    <property type="project" value="UniProtKB-UniRule"/>
</dbReference>
<evidence type="ECO:0000256" key="1">
    <source>
        <dbReference type="ARBA" id="ARBA00004826"/>
    </source>
</evidence>
<dbReference type="EC" id="5.3.3.2" evidence="3 10"/>
<accession>A0A6G8FJQ5</accession>
<comment type="similarity">
    <text evidence="2 10">Belongs to the IPP isomerase type 1 family.</text>
</comment>
<dbReference type="EMBL" id="CP049934">
    <property type="protein sequence ID" value="QIM16533.1"/>
    <property type="molecule type" value="Genomic_DNA"/>
</dbReference>
<evidence type="ECO:0000256" key="11">
    <source>
        <dbReference type="PIRSR" id="PIRSR018427-1"/>
    </source>
</evidence>
<feature type="binding site" evidence="10">
    <location>
        <position position="113"/>
    </location>
    <ligand>
        <name>Mn(2+)</name>
        <dbReference type="ChEBI" id="CHEBI:29035"/>
    </ligand>
</feature>
<evidence type="ECO:0000256" key="2">
    <source>
        <dbReference type="ARBA" id="ARBA00007579"/>
    </source>
</evidence>
<dbReference type="PROSITE" id="PS51462">
    <property type="entry name" value="NUDIX"/>
    <property type="match status" value="1"/>
</dbReference>
<feature type="active site" evidence="10 11">
    <location>
        <position position="115"/>
    </location>
</feature>
<evidence type="ECO:0000256" key="4">
    <source>
        <dbReference type="ARBA" id="ARBA00022490"/>
    </source>
</evidence>
<comment type="cofactor">
    <cofactor evidence="10">
        <name>Mg(2+)</name>
        <dbReference type="ChEBI" id="CHEBI:18420"/>
    </cofactor>
    <text evidence="10">Binds 1 Mg(2+) ion per subunit. The magnesium ion binds only when substrate is bound.</text>
</comment>
<dbReference type="GO" id="GO:0004452">
    <property type="term" value="F:isopentenyl-diphosphate delta-isomerase activity"/>
    <property type="evidence" value="ECO:0007669"/>
    <property type="project" value="UniProtKB-UniRule"/>
</dbReference>
<dbReference type="PANTHER" id="PTHR10885">
    <property type="entry name" value="ISOPENTENYL-DIPHOSPHATE DELTA-ISOMERASE"/>
    <property type="match status" value="1"/>
</dbReference>
<dbReference type="PIRSF" id="PIRSF018427">
    <property type="entry name" value="Isopntndiph_ism"/>
    <property type="match status" value="1"/>
</dbReference>
<dbReference type="Proteomes" id="UP000501387">
    <property type="component" value="Chromosome"/>
</dbReference>
<feature type="binding site" evidence="10">
    <location>
        <position position="68"/>
    </location>
    <ligand>
        <name>Mn(2+)</name>
        <dbReference type="ChEBI" id="CHEBI:29035"/>
    </ligand>
</feature>